<feature type="region of interest" description="Disordered" evidence="6">
    <location>
        <begin position="518"/>
        <end position="549"/>
    </location>
</feature>
<organism evidence="9">
    <name type="scientific">Mesocestoides corti</name>
    <name type="common">Flatworm</name>
    <dbReference type="NCBI Taxonomy" id="53468"/>
    <lineage>
        <taxon>Eukaryota</taxon>
        <taxon>Metazoa</taxon>
        <taxon>Spiralia</taxon>
        <taxon>Lophotrochozoa</taxon>
        <taxon>Platyhelminthes</taxon>
        <taxon>Cestoda</taxon>
        <taxon>Eucestoda</taxon>
        <taxon>Cyclophyllidea</taxon>
        <taxon>Mesocestoididae</taxon>
        <taxon>Mesocestoides</taxon>
    </lineage>
</organism>
<keyword evidence="4" id="KW-0804">Transcription</keyword>
<feature type="compositionally biased region" description="Polar residues" evidence="6">
    <location>
        <begin position="535"/>
        <end position="549"/>
    </location>
</feature>
<dbReference type="GO" id="GO:0016251">
    <property type="term" value="F:RNA polymerase II general transcription initiation factor activity"/>
    <property type="evidence" value="ECO:0007669"/>
    <property type="project" value="TreeGrafter"/>
</dbReference>
<sequence>MMGDPARGQPQHLPMSSGLTPGNIRGGLRPITASINSPAMIPRPSLMSQSLYLVPRGNINQMQPVSQPSLLHVRSLAHGQPVTQGNGMPGIPPQTRPYSPTINTIVAPGLSESPLVKFIKQLMELSQKSTSAGTQGIIVKLIQQLIDEEIDCDVFCTQLCDCLNSVKKRTDLESLLKNNIVQLRRSLADGACSIPHINPPSRPPPNIPSTTVFVNPATILNSASSASQILPRPPEGLPANATFQLSQAATVTIAPTLPRPTTPLVQNSVFTSRPITTTIASSTNQPIRPQLKPAQPLPLRVKTPVSSAIFQPASGITAMAPQRGSLFATAATVRPLYPTTIASSPSIVSSPTVTVATTAPAASSTVVSPPNQMNQPFFPVSQIRSYLASQLPATSTNMLSEEALNCLAHGLDAFLRSILTRVSVVVGHKAVKLSDDPHLKQMDYTREQLNYLQRLGEHDKQKQSELEKEYILKAAKSRTRSENPDQARLREMAHQLKNEQYERERQQQANWTALNAIGLPANRRPRPPLNPSSSDQGLSTADSPSSTAPRLSLLSANSRLRLVHQASPSGSPSTTVVGGLGQGSTTTTPRFTLAASLRTRRAGLRELQVVLASDPRLCRSRAFYRSHWR</sequence>
<evidence type="ECO:0000256" key="1">
    <source>
        <dbReference type="ARBA" id="ARBA00004123"/>
    </source>
</evidence>
<evidence type="ECO:0000256" key="5">
    <source>
        <dbReference type="ARBA" id="ARBA00023242"/>
    </source>
</evidence>
<dbReference type="InterPro" id="IPR045144">
    <property type="entry name" value="TAF4"/>
</dbReference>
<feature type="region of interest" description="Disordered" evidence="6">
    <location>
        <begin position="1"/>
        <end position="24"/>
    </location>
</feature>
<accession>A0A5K3EV53</accession>
<dbReference type="Gene3D" id="1.20.120.1110">
    <property type="entry name" value="TAFH/NHR1 domain"/>
    <property type="match status" value="1"/>
</dbReference>
<comment type="similarity">
    <text evidence="2">Belongs to the TAF4 family.</text>
</comment>
<dbReference type="GO" id="GO:0006367">
    <property type="term" value="P:transcription initiation at RNA polymerase II promoter"/>
    <property type="evidence" value="ECO:0007669"/>
    <property type="project" value="TreeGrafter"/>
</dbReference>
<comment type="subcellular location">
    <subcellularLocation>
        <location evidence="1">Nucleus</location>
    </subcellularLocation>
</comment>
<dbReference type="GO" id="GO:0003677">
    <property type="term" value="F:DNA binding"/>
    <property type="evidence" value="ECO:0007669"/>
    <property type="project" value="TreeGrafter"/>
</dbReference>
<evidence type="ECO:0000256" key="3">
    <source>
        <dbReference type="ARBA" id="ARBA00023015"/>
    </source>
</evidence>
<feature type="domain" description="Transcription initiation factor TFIID component TAF4 C-terminal" evidence="7">
    <location>
        <begin position="374"/>
        <end position="625"/>
    </location>
</feature>
<keyword evidence="5" id="KW-0539">Nucleus</keyword>
<dbReference type="InterPro" id="IPR003894">
    <property type="entry name" value="TAFH_NHR1"/>
</dbReference>
<dbReference type="PANTHER" id="PTHR15138">
    <property type="entry name" value="TRANSCRIPTION INITIATION FACTOR TFIID SUBUNIT 4"/>
    <property type="match status" value="1"/>
</dbReference>
<feature type="region of interest" description="Disordered" evidence="6">
    <location>
        <begin position="563"/>
        <end position="584"/>
    </location>
</feature>
<feature type="domain" description="TAFH" evidence="8">
    <location>
        <begin position="116"/>
        <end position="200"/>
    </location>
</feature>
<protein>
    <submittedName>
        <fullName evidence="9">Transcription initiation factor TFIID subunit 4</fullName>
    </submittedName>
</protein>
<feature type="compositionally biased region" description="Polar residues" evidence="6">
    <location>
        <begin position="566"/>
        <end position="576"/>
    </location>
</feature>
<dbReference type="InterPro" id="IPR037249">
    <property type="entry name" value="TAFH/NHR1_dom_sf"/>
</dbReference>
<dbReference type="GO" id="GO:0005669">
    <property type="term" value="C:transcription factor TFIID complex"/>
    <property type="evidence" value="ECO:0007669"/>
    <property type="project" value="InterPro"/>
</dbReference>
<reference evidence="9" key="1">
    <citation type="submission" date="2019-11" db="UniProtKB">
        <authorList>
            <consortium name="WormBaseParasite"/>
        </authorList>
    </citation>
    <scope>IDENTIFICATION</scope>
</reference>
<evidence type="ECO:0000313" key="9">
    <source>
        <dbReference type="WBParaSite" id="MCU_003353-RA"/>
    </source>
</evidence>
<proteinExistence type="inferred from homology"/>
<evidence type="ECO:0000256" key="4">
    <source>
        <dbReference type="ARBA" id="ARBA00023163"/>
    </source>
</evidence>
<evidence type="ECO:0000256" key="2">
    <source>
        <dbReference type="ARBA" id="ARBA00006178"/>
    </source>
</evidence>
<name>A0A5K3EV53_MESCO</name>
<dbReference type="SUPFAM" id="SSF158553">
    <property type="entry name" value="TAFH domain-like"/>
    <property type="match status" value="1"/>
</dbReference>
<dbReference type="WBParaSite" id="MCU_003353-RA">
    <property type="protein sequence ID" value="MCU_003353-RA"/>
    <property type="gene ID" value="MCU_003353"/>
</dbReference>
<dbReference type="AlphaFoldDB" id="A0A5K3EV53"/>
<dbReference type="Pfam" id="PF05236">
    <property type="entry name" value="TAF4"/>
    <property type="match status" value="1"/>
</dbReference>
<evidence type="ECO:0000259" key="7">
    <source>
        <dbReference type="Pfam" id="PF05236"/>
    </source>
</evidence>
<dbReference type="InterPro" id="IPR007900">
    <property type="entry name" value="TAF4_C"/>
</dbReference>
<dbReference type="Pfam" id="PF07531">
    <property type="entry name" value="TAFH"/>
    <property type="match status" value="1"/>
</dbReference>
<evidence type="ECO:0000256" key="6">
    <source>
        <dbReference type="SAM" id="MobiDB-lite"/>
    </source>
</evidence>
<keyword evidence="3" id="KW-0805">Transcription regulation</keyword>
<dbReference type="PANTHER" id="PTHR15138:SF14">
    <property type="entry name" value="TRANSCRIPTION INITIATION FACTOR TFIID SUBUNIT 4"/>
    <property type="match status" value="1"/>
</dbReference>
<evidence type="ECO:0000259" key="8">
    <source>
        <dbReference type="Pfam" id="PF07531"/>
    </source>
</evidence>